<dbReference type="Proteomes" id="UP000314294">
    <property type="component" value="Unassembled WGS sequence"/>
</dbReference>
<comment type="caution">
    <text evidence="3">The sequence shown here is derived from an EMBL/GenBank/DDBJ whole genome shotgun (WGS) entry which is preliminary data.</text>
</comment>
<sequence>MSPARGAMANSIKRPFTQMTVGDGTPSEVIWKKMRGDSCGPMDRRLSARSLAEMGMSSRLSAAQQHRKCHYPGSGIGGATEKPFLHKSCNYTYNVQPSNKAEEREDLNSRSRRNNVRMRGVSAEQRGDGEAQMALTSGQRGNTAPPRRINAAGTGNQRGVDFNQEIRQKRKRGTKRKRKRTRPHTAKNVPGLRDVVWKKQRLHVKATLCIASRLLGSSFEASCLPELTRYDCEVNVPLQGNLYLLQGCDLLRALDQAS</sequence>
<dbReference type="InterPro" id="IPR014887">
    <property type="entry name" value="HIF-1_CTAD"/>
</dbReference>
<evidence type="ECO:0000256" key="1">
    <source>
        <dbReference type="SAM" id="MobiDB-lite"/>
    </source>
</evidence>
<keyword evidence="4" id="KW-1185">Reference proteome</keyword>
<dbReference type="OrthoDB" id="6021714at2759"/>
<dbReference type="Pfam" id="PF08778">
    <property type="entry name" value="HIF-1a_CTAD"/>
    <property type="match status" value="1"/>
</dbReference>
<evidence type="ECO:0000313" key="4">
    <source>
        <dbReference type="Proteomes" id="UP000314294"/>
    </source>
</evidence>
<accession>A0A4Z2GCL0</accession>
<gene>
    <name evidence="3" type="primary">Epas1_0</name>
    <name evidence="3" type="ORF">EYF80_039360</name>
</gene>
<dbReference type="EMBL" id="SRLO01000617">
    <property type="protein sequence ID" value="TNN50434.1"/>
    <property type="molecule type" value="Genomic_DNA"/>
</dbReference>
<protein>
    <submittedName>
        <fullName evidence="3">Endothelial PAS domain-containing protein 1</fullName>
    </submittedName>
</protein>
<feature type="compositionally biased region" description="Basic residues" evidence="1">
    <location>
        <begin position="168"/>
        <end position="185"/>
    </location>
</feature>
<proteinExistence type="predicted"/>
<evidence type="ECO:0000259" key="2">
    <source>
        <dbReference type="Pfam" id="PF08778"/>
    </source>
</evidence>
<dbReference type="AlphaFoldDB" id="A0A4Z2GCL0"/>
<feature type="domain" description="HIF-1 alpha C-terminal transactivation" evidence="2">
    <location>
        <begin position="222"/>
        <end position="257"/>
    </location>
</feature>
<reference evidence="3 4" key="1">
    <citation type="submission" date="2019-03" db="EMBL/GenBank/DDBJ databases">
        <title>First draft genome of Liparis tanakae, snailfish: a comprehensive survey of snailfish specific genes.</title>
        <authorList>
            <person name="Kim W."/>
            <person name="Song I."/>
            <person name="Jeong J.-H."/>
            <person name="Kim D."/>
            <person name="Kim S."/>
            <person name="Ryu S."/>
            <person name="Song J.Y."/>
            <person name="Lee S.K."/>
        </authorList>
    </citation>
    <scope>NUCLEOTIDE SEQUENCE [LARGE SCALE GENOMIC DNA]</scope>
    <source>
        <tissue evidence="3">Muscle</tissue>
    </source>
</reference>
<organism evidence="3 4">
    <name type="scientific">Liparis tanakae</name>
    <name type="common">Tanaka's snailfish</name>
    <dbReference type="NCBI Taxonomy" id="230148"/>
    <lineage>
        <taxon>Eukaryota</taxon>
        <taxon>Metazoa</taxon>
        <taxon>Chordata</taxon>
        <taxon>Craniata</taxon>
        <taxon>Vertebrata</taxon>
        <taxon>Euteleostomi</taxon>
        <taxon>Actinopterygii</taxon>
        <taxon>Neopterygii</taxon>
        <taxon>Teleostei</taxon>
        <taxon>Neoteleostei</taxon>
        <taxon>Acanthomorphata</taxon>
        <taxon>Eupercaria</taxon>
        <taxon>Perciformes</taxon>
        <taxon>Cottioidei</taxon>
        <taxon>Cottales</taxon>
        <taxon>Liparidae</taxon>
        <taxon>Liparis</taxon>
    </lineage>
</organism>
<feature type="region of interest" description="Disordered" evidence="1">
    <location>
        <begin position="98"/>
        <end position="186"/>
    </location>
</feature>
<name>A0A4Z2GCL0_9TELE</name>
<feature type="compositionally biased region" description="Basic and acidic residues" evidence="1">
    <location>
        <begin position="100"/>
        <end position="109"/>
    </location>
</feature>
<evidence type="ECO:0000313" key="3">
    <source>
        <dbReference type="EMBL" id="TNN50434.1"/>
    </source>
</evidence>